<protein>
    <submittedName>
        <fullName evidence="3">Type II secretion system protein E</fullName>
    </submittedName>
</protein>
<dbReference type="eggNOG" id="arCOG01817">
    <property type="taxonomic scope" value="Archaea"/>
</dbReference>
<dbReference type="Gene3D" id="3.40.50.300">
    <property type="entry name" value="P-loop containing nucleotide triphosphate hydrolases"/>
    <property type="match status" value="1"/>
</dbReference>
<dbReference type="InterPro" id="IPR027417">
    <property type="entry name" value="P-loop_NTPase"/>
</dbReference>
<dbReference type="Pfam" id="PF00437">
    <property type="entry name" value="T2SSE"/>
    <property type="match status" value="1"/>
</dbReference>
<dbReference type="PANTHER" id="PTHR30486">
    <property type="entry name" value="TWITCHING MOTILITY PROTEIN PILT"/>
    <property type="match status" value="1"/>
</dbReference>
<dbReference type="OrthoDB" id="33500at2157"/>
<dbReference type="InterPro" id="IPR003593">
    <property type="entry name" value="AAA+_ATPase"/>
</dbReference>
<evidence type="ECO:0000313" key="4">
    <source>
        <dbReference type="Proteomes" id="UP000001037"/>
    </source>
</evidence>
<evidence type="ECO:0000313" key="3">
    <source>
        <dbReference type="EMBL" id="AEM39470.1"/>
    </source>
</evidence>
<feature type="domain" description="AAA+ ATPase" evidence="2">
    <location>
        <begin position="266"/>
        <end position="385"/>
    </location>
</feature>
<dbReference type="InterPro" id="IPR001482">
    <property type="entry name" value="T2SS/T4SS_dom"/>
</dbReference>
<comment type="similarity">
    <text evidence="1">Belongs to the GSP E family.</text>
</comment>
<dbReference type="InterPro" id="IPR050921">
    <property type="entry name" value="T4SS_GSP_E_ATPase"/>
</dbReference>
<dbReference type="PANTHER" id="PTHR30486:SF6">
    <property type="entry name" value="TYPE IV PILUS RETRACTATION ATPASE PILT"/>
    <property type="match status" value="1"/>
</dbReference>
<organism evidence="3 4">
    <name type="scientific">Pyrolobus fumarii (strain DSM 11204 / 1A)</name>
    <dbReference type="NCBI Taxonomy" id="694429"/>
    <lineage>
        <taxon>Archaea</taxon>
        <taxon>Thermoproteota</taxon>
        <taxon>Thermoprotei</taxon>
        <taxon>Desulfurococcales</taxon>
        <taxon>Pyrodictiaceae</taxon>
        <taxon>Pyrolobus</taxon>
    </lineage>
</organism>
<gene>
    <name evidence="3" type="ordered locus">Pyrfu_1613</name>
</gene>
<dbReference type="RefSeq" id="WP_014027147.1">
    <property type="nucleotide sequence ID" value="NC_015931.1"/>
</dbReference>
<sequence>MHTLRTTSHTSSTIEERANITPLNTVSAREILQRIGGELVELYPIDAPYAYVAIVKRENELIYVPLEPPLSRTERQVLARLKRILLEEFLPRAAEEVEGPEEEVLRRALRYAIRAYRITLPRYSLLKVAYYLKRDLIGYGKLHVLILDPEIEDISVPGVRKAVYVWHRRYENLRTTIVIESKEEIDRLLSRLATKGGKQISAANPIVDSTLPEGYRAHLVLGDVAASGGTITIRKYRSVPYTILELVNLKELDLDMAAYLWYLVENKKSIIIFGPTGAGKTTLLNAIAMFIRPEMKVLTIEETRELNLPHPHWVPLVTREAAGAASQVTLYDLVKSSLRQRPDYVIVGEIRGEEAYVFFQAIATGHGGMTTMHAESVDAAVKRLTSPPMNVPLHHIPLVDAFIHVERVRIRGRITRRVLEITEVVGIEDNQPVFNTVFRWTGEATDTFEKSAKSVVLDRIASVRGVPIEMVEREVAERKALLAEMLERDIRDYESLAKMIREFYMRTYGYT</sequence>
<evidence type="ECO:0000256" key="1">
    <source>
        <dbReference type="ARBA" id="ARBA00006611"/>
    </source>
</evidence>
<evidence type="ECO:0000259" key="2">
    <source>
        <dbReference type="SMART" id="SM00382"/>
    </source>
</evidence>
<keyword evidence="4" id="KW-1185">Reference proteome</keyword>
<proteinExistence type="inferred from homology"/>
<dbReference type="AlphaFoldDB" id="G0ECA0"/>
<name>G0ECA0_PYRF1</name>
<dbReference type="GO" id="GO:0016887">
    <property type="term" value="F:ATP hydrolysis activity"/>
    <property type="evidence" value="ECO:0007669"/>
    <property type="project" value="InterPro"/>
</dbReference>
<dbReference type="KEGG" id="pfm:Pyrfu_1613"/>
<dbReference type="GeneID" id="11138800"/>
<dbReference type="EMBL" id="CP002838">
    <property type="protein sequence ID" value="AEM39470.1"/>
    <property type="molecule type" value="Genomic_DNA"/>
</dbReference>
<reference evidence="3 4" key="1">
    <citation type="journal article" date="2011" name="Stand. Genomic Sci.">
        <title>Complete genome sequence of the hyperthermophilic chemolithoautotroph Pyrolobus fumarii type strain (1A).</title>
        <authorList>
            <person name="Anderson I."/>
            <person name="Goker M."/>
            <person name="Nolan M."/>
            <person name="Lucas S."/>
            <person name="Hammon N."/>
            <person name="Deshpande S."/>
            <person name="Cheng J.F."/>
            <person name="Tapia R."/>
            <person name="Han C."/>
            <person name="Goodwin L."/>
            <person name="Pitluck S."/>
            <person name="Huntemann M."/>
            <person name="Liolios K."/>
            <person name="Ivanova N."/>
            <person name="Pagani I."/>
            <person name="Mavromatis K."/>
            <person name="Ovchinikova G."/>
            <person name="Pati A."/>
            <person name="Chen A."/>
            <person name="Palaniappan K."/>
            <person name="Land M."/>
            <person name="Hauser L."/>
            <person name="Brambilla E.M."/>
            <person name="Huber H."/>
            <person name="Yasawong M."/>
            <person name="Rohde M."/>
            <person name="Spring S."/>
            <person name="Abt B."/>
            <person name="Sikorski J."/>
            <person name="Wirth R."/>
            <person name="Detter J.C."/>
            <person name="Woyke T."/>
            <person name="Bristow J."/>
            <person name="Eisen J.A."/>
            <person name="Markowitz V."/>
            <person name="Hugenholtz P."/>
            <person name="Kyrpides N.C."/>
            <person name="Klenk H.P."/>
            <person name="Lapidus A."/>
        </authorList>
    </citation>
    <scope>NUCLEOTIDE SEQUENCE [LARGE SCALE GENOMIC DNA]</scope>
    <source>
        <strain evidence="4">DSM 11204 / 1A</strain>
    </source>
</reference>
<dbReference type="SMART" id="SM00382">
    <property type="entry name" value="AAA"/>
    <property type="match status" value="1"/>
</dbReference>
<dbReference type="InParanoid" id="G0ECA0"/>
<dbReference type="Gene3D" id="3.30.450.380">
    <property type="match status" value="1"/>
</dbReference>
<dbReference type="STRING" id="694429.Pyrfu_1613"/>
<dbReference type="Proteomes" id="UP000001037">
    <property type="component" value="Chromosome"/>
</dbReference>
<dbReference type="CDD" id="cd01130">
    <property type="entry name" value="VirB11-like_ATPase"/>
    <property type="match status" value="1"/>
</dbReference>
<dbReference type="HOGENOM" id="CLU_005379_2_2_2"/>
<dbReference type="SUPFAM" id="SSF52540">
    <property type="entry name" value="P-loop containing nucleoside triphosphate hydrolases"/>
    <property type="match status" value="1"/>
</dbReference>
<accession>G0ECA0</accession>